<dbReference type="Proteomes" id="UP001253848">
    <property type="component" value="Unassembled WGS sequence"/>
</dbReference>
<evidence type="ECO:0000256" key="1">
    <source>
        <dbReference type="ARBA" id="ARBA00022617"/>
    </source>
</evidence>
<feature type="domain" description="Cytochrome c" evidence="5">
    <location>
        <begin position="47"/>
        <end position="161"/>
    </location>
</feature>
<keyword evidence="3 4" id="KW-0408">Iron</keyword>
<name>A0ABU3DQH5_9FLAO</name>
<dbReference type="PROSITE" id="PS51007">
    <property type="entry name" value="CYTC"/>
    <property type="match status" value="2"/>
</dbReference>
<evidence type="ECO:0000313" key="6">
    <source>
        <dbReference type="EMBL" id="MDT0685950.1"/>
    </source>
</evidence>
<evidence type="ECO:0000256" key="3">
    <source>
        <dbReference type="ARBA" id="ARBA00023004"/>
    </source>
</evidence>
<accession>A0ABU3DQH5</accession>
<evidence type="ECO:0000313" key="7">
    <source>
        <dbReference type="Proteomes" id="UP001253848"/>
    </source>
</evidence>
<keyword evidence="7" id="KW-1185">Reference proteome</keyword>
<dbReference type="RefSeq" id="WP_311499359.1">
    <property type="nucleotide sequence ID" value="NZ_JAVRHN010000004.1"/>
</dbReference>
<dbReference type="PANTHER" id="PTHR35008:SF8">
    <property type="entry name" value="ALCOHOL DEHYDROGENASE CYTOCHROME C SUBUNIT"/>
    <property type="match status" value="1"/>
</dbReference>
<dbReference type="PANTHER" id="PTHR35008">
    <property type="entry name" value="BLL4482 PROTEIN-RELATED"/>
    <property type="match status" value="1"/>
</dbReference>
<dbReference type="InterPro" id="IPR036909">
    <property type="entry name" value="Cyt_c-like_dom_sf"/>
</dbReference>
<evidence type="ECO:0000256" key="2">
    <source>
        <dbReference type="ARBA" id="ARBA00022723"/>
    </source>
</evidence>
<reference evidence="6 7" key="1">
    <citation type="submission" date="2023-09" db="EMBL/GenBank/DDBJ databases">
        <authorList>
            <person name="Rey-Velasco X."/>
        </authorList>
    </citation>
    <scope>NUCLEOTIDE SEQUENCE [LARGE SCALE GENOMIC DNA]</scope>
    <source>
        <strain evidence="6 7">F225</strain>
    </source>
</reference>
<dbReference type="EMBL" id="JAVRHN010000004">
    <property type="protein sequence ID" value="MDT0685950.1"/>
    <property type="molecule type" value="Genomic_DNA"/>
</dbReference>
<keyword evidence="1 4" id="KW-0349">Heme</keyword>
<feature type="domain" description="Cytochrome c" evidence="5">
    <location>
        <begin position="197"/>
        <end position="312"/>
    </location>
</feature>
<organism evidence="6 7">
    <name type="scientific">Autumnicola psychrophila</name>
    <dbReference type="NCBI Taxonomy" id="3075592"/>
    <lineage>
        <taxon>Bacteria</taxon>
        <taxon>Pseudomonadati</taxon>
        <taxon>Bacteroidota</taxon>
        <taxon>Flavobacteriia</taxon>
        <taxon>Flavobacteriales</taxon>
        <taxon>Flavobacteriaceae</taxon>
        <taxon>Autumnicola</taxon>
    </lineage>
</organism>
<dbReference type="InterPro" id="IPR051459">
    <property type="entry name" value="Cytochrome_c-type_DH"/>
</dbReference>
<keyword evidence="2 4" id="KW-0479">Metal-binding</keyword>
<gene>
    <name evidence="6" type="ORF">RM541_06220</name>
</gene>
<proteinExistence type="predicted"/>
<evidence type="ECO:0000256" key="4">
    <source>
        <dbReference type="PROSITE-ProRule" id="PRU00433"/>
    </source>
</evidence>
<dbReference type="Gene3D" id="1.10.760.10">
    <property type="entry name" value="Cytochrome c-like domain"/>
    <property type="match status" value="2"/>
</dbReference>
<dbReference type="InterPro" id="IPR009056">
    <property type="entry name" value="Cyt_c-like_dom"/>
</dbReference>
<comment type="caution">
    <text evidence="6">The sequence shown here is derived from an EMBL/GenBank/DDBJ whole genome shotgun (WGS) entry which is preliminary data.</text>
</comment>
<protein>
    <submittedName>
        <fullName evidence="6">Cytochrome c</fullName>
    </submittedName>
</protein>
<evidence type="ECO:0000259" key="5">
    <source>
        <dbReference type="PROSITE" id="PS51007"/>
    </source>
</evidence>
<dbReference type="SUPFAM" id="SSF46626">
    <property type="entry name" value="Cytochrome c"/>
    <property type="match status" value="2"/>
</dbReference>
<sequence>MKFNFKKTLGYGFVTIALVLTGLFAYMAYFLPNVDAAPYVEIDKTPERVQRGKYLANNVAVCMDCHSSRDWSRFSAPLAAGTLGKGGEYFGPEMGFPGKFYSRNLTPTNLGDWTDGEIFRAITTGVDRHGKALFPVMPYRNYAKLDKEDVYDIIAYLRSLPPIENEIPNSKADFPMSLLINTIPKNPQSSQRPNSFNKIAYGEYLVNAASCIECHTQVKNGELISELAFSGGREFSMPNGILRSANITPDKKTGIGNWDENFFVKRFKAYSHSDKLPKVGKDEFNTLMPWSMYAGMETKDLEAMYAFLRTLDPIESQIVLFSERKAVTGEFVK</sequence>